<sequence length="155" mass="17820">MEPLLLPLTMLVLLFIHESGHVLAAKLLGLRVTKVGILTKPIPHPYVAIRWSPVRWKVLIFFFVGVALTLTQFALLLGTTRFFDQRYVYLGFCAQLVLETNPVYSDFTLAKQFVSGQGRQATDMFSLRWYVHVTLWLLLIIGLFSPRYLYGLLFL</sequence>
<keyword evidence="6 7" id="KW-0472">Membrane</keyword>
<evidence type="ECO:0000256" key="3">
    <source>
        <dbReference type="ARBA" id="ARBA00007931"/>
    </source>
</evidence>
<comment type="subcellular location">
    <subcellularLocation>
        <location evidence="2">Membrane</location>
        <topology evidence="2">Multi-pass membrane protein</topology>
    </subcellularLocation>
</comment>
<evidence type="ECO:0000256" key="2">
    <source>
        <dbReference type="ARBA" id="ARBA00004141"/>
    </source>
</evidence>
<dbReference type="RefSeq" id="WP_111477657.1">
    <property type="nucleotide sequence ID" value="NZ_QHKM01000002.1"/>
</dbReference>
<dbReference type="Proteomes" id="UP000248553">
    <property type="component" value="Unassembled WGS sequence"/>
</dbReference>
<gene>
    <name evidence="9" type="ORF">DLM85_08360</name>
</gene>
<comment type="similarity">
    <text evidence="3">Belongs to the peptidase M50B family.</text>
</comment>
<feature type="domain" description="Peptidase M50" evidence="8">
    <location>
        <begin position="8"/>
        <end position="67"/>
    </location>
</feature>
<dbReference type="GO" id="GO:0016020">
    <property type="term" value="C:membrane"/>
    <property type="evidence" value="ECO:0007669"/>
    <property type="project" value="UniProtKB-SubCell"/>
</dbReference>
<dbReference type="EMBL" id="QHKM01000002">
    <property type="protein sequence ID" value="RAK68044.1"/>
    <property type="molecule type" value="Genomic_DNA"/>
</dbReference>
<evidence type="ECO:0000256" key="6">
    <source>
        <dbReference type="ARBA" id="ARBA00023136"/>
    </source>
</evidence>
<accession>A0A328BQ31</accession>
<evidence type="ECO:0000256" key="1">
    <source>
        <dbReference type="ARBA" id="ARBA00001947"/>
    </source>
</evidence>
<evidence type="ECO:0000256" key="4">
    <source>
        <dbReference type="ARBA" id="ARBA00022692"/>
    </source>
</evidence>
<dbReference type="Pfam" id="PF02163">
    <property type="entry name" value="Peptidase_M50"/>
    <property type="match status" value="1"/>
</dbReference>
<evidence type="ECO:0000313" key="9">
    <source>
        <dbReference type="EMBL" id="RAK68044.1"/>
    </source>
</evidence>
<feature type="transmembrane region" description="Helical" evidence="7">
    <location>
        <begin position="58"/>
        <end position="77"/>
    </location>
</feature>
<evidence type="ECO:0000256" key="5">
    <source>
        <dbReference type="ARBA" id="ARBA00022989"/>
    </source>
</evidence>
<proteinExistence type="inferred from homology"/>
<dbReference type="InterPro" id="IPR008915">
    <property type="entry name" value="Peptidase_M50"/>
</dbReference>
<evidence type="ECO:0000259" key="8">
    <source>
        <dbReference type="Pfam" id="PF02163"/>
    </source>
</evidence>
<keyword evidence="4 7" id="KW-0812">Transmembrane</keyword>
<comment type="cofactor">
    <cofactor evidence="1">
        <name>Zn(2+)</name>
        <dbReference type="ChEBI" id="CHEBI:29105"/>
    </cofactor>
</comment>
<keyword evidence="5 7" id="KW-1133">Transmembrane helix</keyword>
<dbReference type="AlphaFoldDB" id="A0A328BQ31"/>
<dbReference type="OrthoDB" id="1494327at2"/>
<comment type="caution">
    <text evidence="9">The sequence shown here is derived from an EMBL/GenBank/DDBJ whole genome shotgun (WGS) entry which is preliminary data.</text>
</comment>
<name>A0A328BQ31_9BACT</name>
<evidence type="ECO:0000256" key="7">
    <source>
        <dbReference type="SAM" id="Phobius"/>
    </source>
</evidence>
<reference evidence="10" key="1">
    <citation type="submission" date="2018-05" db="EMBL/GenBank/DDBJ databases">
        <authorList>
            <person name="Nie L."/>
        </authorList>
    </citation>
    <scope>NUCLEOTIDE SEQUENCE [LARGE SCALE GENOMIC DNA]</scope>
    <source>
        <strain evidence="10">NL</strain>
    </source>
</reference>
<organism evidence="9 10">
    <name type="scientific">Hymenobacter edaphi</name>
    <dbReference type="NCBI Taxonomy" id="2211146"/>
    <lineage>
        <taxon>Bacteria</taxon>
        <taxon>Pseudomonadati</taxon>
        <taxon>Bacteroidota</taxon>
        <taxon>Cytophagia</taxon>
        <taxon>Cytophagales</taxon>
        <taxon>Hymenobacteraceae</taxon>
        <taxon>Hymenobacter</taxon>
    </lineage>
</organism>
<keyword evidence="10" id="KW-1185">Reference proteome</keyword>
<protein>
    <recommendedName>
        <fullName evidence="8">Peptidase M50 domain-containing protein</fullName>
    </recommendedName>
</protein>
<dbReference type="GO" id="GO:0006508">
    <property type="term" value="P:proteolysis"/>
    <property type="evidence" value="ECO:0007669"/>
    <property type="project" value="InterPro"/>
</dbReference>
<evidence type="ECO:0000313" key="10">
    <source>
        <dbReference type="Proteomes" id="UP000248553"/>
    </source>
</evidence>
<feature type="transmembrane region" description="Helical" evidence="7">
    <location>
        <begin position="129"/>
        <end position="150"/>
    </location>
</feature>